<feature type="compositionally biased region" description="Pro residues" evidence="1">
    <location>
        <begin position="1"/>
        <end position="29"/>
    </location>
</feature>
<dbReference type="EnsemblPlants" id="OPUNC12G16180.1">
    <property type="protein sequence ID" value="OPUNC12G16180.1"/>
    <property type="gene ID" value="OPUNC12G16180"/>
</dbReference>
<dbReference type="Gramene" id="OPUNC12G16180.1">
    <property type="protein sequence ID" value="OPUNC12G16180.1"/>
    <property type="gene ID" value="OPUNC12G16180"/>
</dbReference>
<proteinExistence type="predicted"/>
<dbReference type="AlphaFoldDB" id="A0A0E0MPA7"/>
<feature type="compositionally biased region" description="Pro residues" evidence="1">
    <location>
        <begin position="42"/>
        <end position="53"/>
    </location>
</feature>
<feature type="region of interest" description="Disordered" evidence="1">
    <location>
        <begin position="1"/>
        <end position="53"/>
    </location>
</feature>
<keyword evidence="3" id="KW-1185">Reference proteome</keyword>
<name>A0A0E0MPA7_ORYPU</name>
<protein>
    <submittedName>
        <fullName evidence="2">Uncharacterized protein</fullName>
    </submittedName>
</protein>
<reference evidence="2" key="1">
    <citation type="submission" date="2015-04" db="UniProtKB">
        <authorList>
            <consortium name="EnsemblPlants"/>
        </authorList>
    </citation>
    <scope>IDENTIFICATION</scope>
</reference>
<evidence type="ECO:0000256" key="1">
    <source>
        <dbReference type="SAM" id="MobiDB-lite"/>
    </source>
</evidence>
<reference evidence="2" key="2">
    <citation type="submission" date="2018-05" db="EMBL/GenBank/DDBJ databases">
        <title>OpunRS2 (Oryza punctata Reference Sequence Version 2).</title>
        <authorList>
            <person name="Zhang J."/>
            <person name="Kudrna D."/>
            <person name="Lee S."/>
            <person name="Talag J."/>
            <person name="Welchert J."/>
            <person name="Wing R.A."/>
        </authorList>
    </citation>
    <scope>NUCLEOTIDE SEQUENCE [LARGE SCALE GENOMIC DNA]</scope>
</reference>
<sequence length="101" mass="10964">RPPPPRPPAFSPPPLRPHRCAPPPPPPRRAVPEGAARTLLPPEHPIPFRPCPSPLPPFARTASRARFWSGRDADAARGLVLPSIGRDLGVQLNPLHAAQQR</sequence>
<organism evidence="2">
    <name type="scientific">Oryza punctata</name>
    <name type="common">Red rice</name>
    <dbReference type="NCBI Taxonomy" id="4537"/>
    <lineage>
        <taxon>Eukaryota</taxon>
        <taxon>Viridiplantae</taxon>
        <taxon>Streptophyta</taxon>
        <taxon>Embryophyta</taxon>
        <taxon>Tracheophyta</taxon>
        <taxon>Spermatophyta</taxon>
        <taxon>Magnoliopsida</taxon>
        <taxon>Liliopsida</taxon>
        <taxon>Poales</taxon>
        <taxon>Poaceae</taxon>
        <taxon>BOP clade</taxon>
        <taxon>Oryzoideae</taxon>
        <taxon>Oryzeae</taxon>
        <taxon>Oryzinae</taxon>
        <taxon>Oryza</taxon>
    </lineage>
</organism>
<dbReference type="Proteomes" id="UP000026962">
    <property type="component" value="Chromosome 12"/>
</dbReference>
<evidence type="ECO:0000313" key="3">
    <source>
        <dbReference type="Proteomes" id="UP000026962"/>
    </source>
</evidence>
<evidence type="ECO:0000313" key="2">
    <source>
        <dbReference type="EnsemblPlants" id="OPUNC12G16180.1"/>
    </source>
</evidence>
<accession>A0A0E0MPA7</accession>
<dbReference type="HOGENOM" id="CLU_2298936_0_0_1"/>